<keyword evidence="9 11" id="KW-0804">Transcription</keyword>
<dbReference type="Pfam" id="PF00623">
    <property type="entry name" value="RNA_pol_Rpb1_2"/>
    <property type="match status" value="1"/>
</dbReference>
<keyword evidence="8" id="KW-0460">Magnesium</keyword>
<feature type="region of interest" description="Disordered" evidence="12">
    <location>
        <begin position="390"/>
        <end position="458"/>
    </location>
</feature>
<feature type="compositionally biased region" description="Basic and acidic residues" evidence="12">
    <location>
        <begin position="1477"/>
        <end position="1492"/>
    </location>
</feature>
<evidence type="ECO:0000256" key="4">
    <source>
        <dbReference type="ARBA" id="ARBA00022679"/>
    </source>
</evidence>
<feature type="compositionally biased region" description="Acidic residues" evidence="12">
    <location>
        <begin position="1533"/>
        <end position="1552"/>
    </location>
</feature>
<evidence type="ECO:0000256" key="7">
    <source>
        <dbReference type="ARBA" id="ARBA00022833"/>
    </source>
</evidence>
<keyword evidence="3 11" id="KW-0240">DNA-directed RNA polymerase</keyword>
<dbReference type="Pfam" id="PF04983">
    <property type="entry name" value="RNA_pol_Rpb1_3"/>
    <property type="match status" value="1"/>
</dbReference>
<dbReference type="EC" id="2.7.7.6" evidence="11"/>
<feature type="compositionally biased region" description="Acidic residues" evidence="12">
    <location>
        <begin position="410"/>
        <end position="423"/>
    </location>
</feature>
<feature type="compositionally biased region" description="Polar residues" evidence="12">
    <location>
        <begin position="1521"/>
        <end position="1530"/>
    </location>
</feature>
<protein>
    <recommendedName>
        <fullName evidence="11">DNA-directed RNA polymerase subunit</fullName>
        <ecNumber evidence="11">2.7.7.6</ecNumber>
    </recommendedName>
</protein>
<dbReference type="Gene3D" id="2.40.40.20">
    <property type="match status" value="1"/>
</dbReference>
<feature type="domain" description="RNA polymerase N-terminal" evidence="13">
    <location>
        <begin position="332"/>
        <end position="742"/>
    </location>
</feature>
<dbReference type="InterPro" id="IPR042102">
    <property type="entry name" value="RNA_pol_Rpb1_3_sf"/>
</dbReference>
<dbReference type="InterPro" id="IPR007081">
    <property type="entry name" value="RNA_pol_Rpb1_5"/>
</dbReference>
<dbReference type="InterPro" id="IPR006592">
    <property type="entry name" value="RNA_pol_N"/>
</dbReference>
<feature type="region of interest" description="Disordered" evidence="12">
    <location>
        <begin position="1439"/>
        <end position="1562"/>
    </location>
</feature>
<dbReference type="Proteomes" id="UP001057375">
    <property type="component" value="Unassembled WGS sequence"/>
</dbReference>
<keyword evidence="10" id="KW-0539">Nucleus</keyword>
<evidence type="ECO:0000256" key="10">
    <source>
        <dbReference type="ARBA" id="ARBA00023242"/>
    </source>
</evidence>
<keyword evidence="4 11" id="KW-0808">Transferase</keyword>
<comment type="subcellular location">
    <subcellularLocation>
        <location evidence="1">Nucleus</location>
    </subcellularLocation>
</comment>
<dbReference type="SUPFAM" id="SSF64484">
    <property type="entry name" value="beta and beta-prime subunits of DNA dependent RNA-polymerase"/>
    <property type="match status" value="1"/>
</dbReference>
<sequence>MKSQTFHHIEGINFGFWQPELIKKISVCGVKSLGLFDSCGAPIPDGLYDKRMGSVAGAFCATCGQNREACPGHFGHIELPCPVYNPTTFPLLQTVINRICPKCHAFRIAEDTRSRLITAFLCLDAGLLSQVSKLLSANDDTFLDNSEFTNLRDKAISIIKKNGGPVHSNNFTIALRAKLEKALFTACKPRCPHCSLFISRYSHDHSWKIFKKPLSAMQQRSNATTLAKQLAAEAERSKTGKRRKYDDSKDQETNESEDNDQESSESSEDEESESLMDKTTIGHDITSTQYVTPDSILKILEGVWIREKDLVDLMFGQIHKTSEGSFRLANPQMFFLSLLPVAPNQFRPPAIMGDAVAAHPQNEIYSNILRTANSLMQLQLSASGKLQDHIINSKTSNPDEEEGEKAKEGEGEEEEEEEEEEESSSSSSESESSSSSSSSSDKKKQKKQKTTSGEKLSRAQSLSLGFARRLAALSDEERRKRMLQMIVQLQQHVNSLIDSTQGPPTGGRTAAPGIKQLLDKKTGLLRQNMMGKRVNYAARSVISPDPNIGANEIGVPLRFAKTLTFPEPVTSHNVDELRRLVINGSDTYPGANVIEDELGRKKDLSLLNKEIREKLAENLLSPSPAVVAKGKGDVPKIVYRHMNNNDYVLMNRQPTLHKASIMAHRVHVLPQQRTLRFHYCNCASYNADFDGDEMNMHLPQTHQAMAEARFIMSNNEMYVTPTAGSPIRGLIQDHVVAGTLLTKKDTFLSREKFMQLCYIACQNVNPSEVQGTIPVNEVPPAIMYPQPLYTGKQVISVLLLYITKGRNSDFNMVSRNKVRPVEWGLSNSDPEGSVLIRKCHLLAGLIEKSQLAAATGGLVHSIQELYGGATANNLLTSLARLGTSYIQMHGHTCSLEDLVLLETTERHRHTMLKASERWNAEREKTISSILDVSEEFTKFVDTLPTSLAREEAYRRAVKERMATDSLLDQKLDNAYSEMTNGVTTKVIGEVYPKGLIRPFPKNCFSLMIVTGAKGSKVNFSQITCCLGQQSLEGRRVPIMPSGRTMPSYLPYDQNPISGGYISDRFLSGLRPQSYYFHCMAGREGLVDTAVKTATSGYLQRCLIKGLESVHVAYDATVRDEQGLLVQVRYGGDSLDTTKQGFLTNFDFLSENFGRVTEQLNPDSALGSLDTSSASEYQKEMKAILKAIEKKEKKDKKDRKKGKPVEDNGVVVRYPDPVLEFLNPQSCLGAVSESYEKKLNEWIKENKKKLASLSIDRKVFKAVMLLKYLRSTIQPGEAVGVVAAESVGEPSTQLTLNTFHLAGHGAANVTLGIPRLNEIVKSLSEDIKTPSMQLPLLPHVDPSLAPKLAGYLGTISLRGLLHGLHVTEYLSLDPIDNVSIASRKESANPIRVYECGLVFESLKKLKEKGVGVTPMQLRAGLIIRFLSLLQKTVLKEVRQSGKHASSMISTHSGVNDEVEEEKERELKEGTNNAELEEDPAKRKEAKKSSERRALRAYGADEVSESVSMSREKGISITDEETTATALLSQASDQKDEEEEDENDGKDEESDDEDKTGVLTNPSSSIGATVSIYHTLKQLQVLPIESFLKSERIEKTEEELEAEWAQDITPSEQKCIETRLKSIHDVKFIMQDGVPIATFKLCMRANVDKLLMTSIVENVVEQVSIRKVPGLSRCFSLAQHMHPFDSSKKQAVLQTEGSSIDSIWEIGDEVLDLNRIYTNNCIEMIRKYGVEAGRALMVMEIGSIFSTYSISVDHRHLSLIGDKMTINGHVVPFTRQGARFSPSPLFKMSFETTTNFLVHAATRGSTDTVETPSASIVMGQPPRIGTNAFRLFATCG</sequence>
<dbReference type="InterPro" id="IPR007066">
    <property type="entry name" value="RNA_pol_Rpb1_3"/>
</dbReference>
<dbReference type="InterPro" id="IPR007083">
    <property type="entry name" value="RNA_pol_Rpb1_4"/>
</dbReference>
<evidence type="ECO:0000256" key="8">
    <source>
        <dbReference type="ARBA" id="ARBA00022842"/>
    </source>
</evidence>
<keyword evidence="5 11" id="KW-0548">Nucleotidyltransferase</keyword>
<dbReference type="SMART" id="SM00663">
    <property type="entry name" value="RPOLA_N"/>
    <property type="match status" value="1"/>
</dbReference>
<feature type="compositionally biased region" description="Basic and acidic residues" evidence="12">
    <location>
        <begin position="233"/>
        <end position="252"/>
    </location>
</feature>
<evidence type="ECO:0000259" key="13">
    <source>
        <dbReference type="SMART" id="SM00663"/>
    </source>
</evidence>
<feature type="compositionally biased region" description="Acidic residues" evidence="12">
    <location>
        <begin position="253"/>
        <end position="274"/>
    </location>
</feature>
<evidence type="ECO:0000256" key="3">
    <source>
        <dbReference type="ARBA" id="ARBA00022478"/>
    </source>
</evidence>
<dbReference type="Gene3D" id="3.30.1490.180">
    <property type="entry name" value="RNA polymerase ii"/>
    <property type="match status" value="1"/>
</dbReference>
<proteinExistence type="inferred from homology"/>
<dbReference type="PANTHER" id="PTHR19376">
    <property type="entry name" value="DNA-DIRECTED RNA POLYMERASE"/>
    <property type="match status" value="1"/>
</dbReference>
<evidence type="ECO:0000313" key="15">
    <source>
        <dbReference type="Proteomes" id="UP001057375"/>
    </source>
</evidence>
<evidence type="ECO:0000256" key="2">
    <source>
        <dbReference type="ARBA" id="ARBA00006460"/>
    </source>
</evidence>
<dbReference type="InterPro" id="IPR038120">
    <property type="entry name" value="Rpb1_funnel_sf"/>
</dbReference>
<dbReference type="Gene3D" id="3.30.70.2850">
    <property type="match status" value="1"/>
</dbReference>
<comment type="catalytic activity">
    <reaction evidence="11">
        <text>RNA(n) + a ribonucleoside 5'-triphosphate = RNA(n+1) + diphosphate</text>
        <dbReference type="Rhea" id="RHEA:21248"/>
        <dbReference type="Rhea" id="RHEA-COMP:14527"/>
        <dbReference type="Rhea" id="RHEA-COMP:17342"/>
        <dbReference type="ChEBI" id="CHEBI:33019"/>
        <dbReference type="ChEBI" id="CHEBI:61557"/>
        <dbReference type="ChEBI" id="CHEBI:140395"/>
        <dbReference type="EC" id="2.7.7.6"/>
    </reaction>
</comment>
<comment type="caution">
    <text evidence="14">The sequence shown here is derived from an EMBL/GenBank/DDBJ whole genome shotgun (WGS) entry which is preliminary data.</text>
</comment>
<organism evidence="14 15">
    <name type="scientific">Aduncisulcus paluster</name>
    <dbReference type="NCBI Taxonomy" id="2918883"/>
    <lineage>
        <taxon>Eukaryota</taxon>
        <taxon>Metamonada</taxon>
        <taxon>Carpediemonas-like organisms</taxon>
        <taxon>Aduncisulcus</taxon>
    </lineage>
</organism>
<evidence type="ECO:0000256" key="5">
    <source>
        <dbReference type="ARBA" id="ARBA00022695"/>
    </source>
</evidence>
<dbReference type="Gene3D" id="1.10.150.390">
    <property type="match status" value="1"/>
</dbReference>
<keyword evidence="6" id="KW-0479">Metal-binding</keyword>
<evidence type="ECO:0000256" key="12">
    <source>
        <dbReference type="SAM" id="MobiDB-lite"/>
    </source>
</evidence>
<evidence type="ECO:0000256" key="6">
    <source>
        <dbReference type="ARBA" id="ARBA00022723"/>
    </source>
</evidence>
<dbReference type="InterPro" id="IPR044893">
    <property type="entry name" value="RNA_pol_Rpb1_clamp_domain"/>
</dbReference>
<dbReference type="Pfam" id="PF04997">
    <property type="entry name" value="RNA_pol_Rpb1_1"/>
    <property type="match status" value="1"/>
</dbReference>
<dbReference type="Pfam" id="PF05000">
    <property type="entry name" value="RNA_pol_Rpb1_4"/>
    <property type="match status" value="1"/>
</dbReference>
<evidence type="ECO:0000256" key="1">
    <source>
        <dbReference type="ARBA" id="ARBA00004123"/>
    </source>
</evidence>
<feature type="compositionally biased region" description="Polar residues" evidence="12">
    <location>
        <begin position="1441"/>
        <end position="1452"/>
    </location>
</feature>
<feature type="compositionally biased region" description="Low complexity" evidence="12">
    <location>
        <begin position="424"/>
        <end position="439"/>
    </location>
</feature>
<gene>
    <name evidence="14" type="ORF">ADUPG1_007838</name>
</gene>
<dbReference type="InterPro" id="IPR045867">
    <property type="entry name" value="DNA-dir_RpoC_beta_prime"/>
</dbReference>
<keyword evidence="15" id="KW-1185">Reference proteome</keyword>
<evidence type="ECO:0000256" key="11">
    <source>
        <dbReference type="RuleBase" id="RU004279"/>
    </source>
</evidence>
<feature type="region of interest" description="Disordered" evidence="12">
    <location>
        <begin position="221"/>
        <end position="280"/>
    </location>
</feature>
<comment type="similarity">
    <text evidence="2 11">Belongs to the RNA polymerase beta' chain family.</text>
</comment>
<dbReference type="InterPro" id="IPR000722">
    <property type="entry name" value="RNA_pol_asu"/>
</dbReference>
<dbReference type="Gene3D" id="1.10.132.30">
    <property type="match status" value="1"/>
</dbReference>
<evidence type="ECO:0000256" key="9">
    <source>
        <dbReference type="ARBA" id="ARBA00023163"/>
    </source>
</evidence>
<name>A0ABQ5KPQ6_9EUKA</name>
<dbReference type="EMBL" id="BQXS01010820">
    <property type="protein sequence ID" value="GKT34492.1"/>
    <property type="molecule type" value="Genomic_DNA"/>
</dbReference>
<dbReference type="Pfam" id="PF04998">
    <property type="entry name" value="RNA_pol_Rpb1_5"/>
    <property type="match status" value="1"/>
</dbReference>
<comment type="function">
    <text evidence="11">DNA-dependent RNA polymerase catalyzes the transcription of DNA into RNA using the four ribonucleoside triphosphates as substrates.</text>
</comment>
<dbReference type="Gene3D" id="4.10.860.120">
    <property type="entry name" value="RNA polymerase II, clamp domain"/>
    <property type="match status" value="1"/>
</dbReference>
<dbReference type="Gene3D" id="1.10.274.100">
    <property type="entry name" value="RNA polymerase Rpb1, domain 3"/>
    <property type="match status" value="1"/>
</dbReference>
<dbReference type="Gene3D" id="6.10.250.2940">
    <property type="match status" value="1"/>
</dbReference>
<keyword evidence="7" id="KW-0862">Zinc</keyword>
<accession>A0ABQ5KPQ6</accession>
<dbReference type="InterPro" id="IPR007080">
    <property type="entry name" value="RNA_pol_Rpb1_1"/>
</dbReference>
<dbReference type="CDD" id="cd01435">
    <property type="entry name" value="RNAP_I_RPA1_N"/>
    <property type="match status" value="1"/>
</dbReference>
<dbReference type="GO" id="GO:0000428">
    <property type="term" value="C:DNA-directed RNA polymerase complex"/>
    <property type="evidence" value="ECO:0007669"/>
    <property type="project" value="UniProtKB-KW"/>
</dbReference>
<evidence type="ECO:0000313" key="14">
    <source>
        <dbReference type="EMBL" id="GKT34492.1"/>
    </source>
</evidence>
<dbReference type="PANTHER" id="PTHR19376:SF11">
    <property type="entry name" value="DNA-DIRECTED RNA POLYMERASE I SUBUNIT RPA1"/>
    <property type="match status" value="1"/>
</dbReference>
<reference evidence="14" key="1">
    <citation type="submission" date="2022-03" db="EMBL/GenBank/DDBJ databases">
        <title>Draft genome sequence of Aduncisulcus paluster, a free-living microaerophilic Fornicata.</title>
        <authorList>
            <person name="Yuyama I."/>
            <person name="Kume K."/>
            <person name="Tamura T."/>
            <person name="Inagaki Y."/>
            <person name="Hashimoto T."/>
        </authorList>
    </citation>
    <scope>NUCLEOTIDE SEQUENCE</scope>
    <source>
        <strain evidence="14">NY0171</strain>
    </source>
</reference>
<dbReference type="Gene3D" id="1.10.357.120">
    <property type="match status" value="1"/>
</dbReference>
<dbReference type="InterPro" id="IPR015699">
    <property type="entry name" value="DNA-dir_RNA_pol1_lsu_N"/>
</dbReference>